<feature type="compositionally biased region" description="Polar residues" evidence="1">
    <location>
        <begin position="70"/>
        <end position="82"/>
    </location>
</feature>
<keyword evidence="3" id="KW-1185">Reference proteome</keyword>
<dbReference type="HOGENOM" id="CLU_036567_0_2_1"/>
<reference evidence="2" key="3">
    <citation type="submission" date="2015-02" db="UniProtKB">
        <authorList>
            <consortium name="EnsemblProtists"/>
        </authorList>
    </citation>
    <scope>IDENTIFICATION</scope>
    <source>
        <strain evidence="2">DAOM BR144</strain>
    </source>
</reference>
<dbReference type="EnsemblProtists" id="PYU1_T011730">
    <property type="protein sequence ID" value="PYU1_T011730"/>
    <property type="gene ID" value="PYU1_G011704"/>
</dbReference>
<evidence type="ECO:0000313" key="3">
    <source>
        <dbReference type="Proteomes" id="UP000019132"/>
    </source>
</evidence>
<accession>K3X3D1</accession>
<dbReference type="AlphaFoldDB" id="K3X3D1"/>
<feature type="region of interest" description="Disordered" evidence="1">
    <location>
        <begin position="67"/>
        <end position="122"/>
    </location>
</feature>
<proteinExistence type="predicted"/>
<dbReference type="Proteomes" id="UP000019132">
    <property type="component" value="Unassembled WGS sequence"/>
</dbReference>
<evidence type="ECO:0000256" key="1">
    <source>
        <dbReference type="SAM" id="MobiDB-lite"/>
    </source>
</evidence>
<organism evidence="2 3">
    <name type="scientific">Globisporangium ultimum (strain ATCC 200006 / CBS 805.95 / DAOM BR144)</name>
    <name type="common">Pythium ultimum</name>
    <dbReference type="NCBI Taxonomy" id="431595"/>
    <lineage>
        <taxon>Eukaryota</taxon>
        <taxon>Sar</taxon>
        <taxon>Stramenopiles</taxon>
        <taxon>Oomycota</taxon>
        <taxon>Peronosporomycetes</taxon>
        <taxon>Pythiales</taxon>
        <taxon>Pythiaceae</taxon>
        <taxon>Globisporangium</taxon>
    </lineage>
</organism>
<protein>
    <submittedName>
        <fullName evidence="2">Uncharacterized protein</fullName>
    </submittedName>
</protein>
<dbReference type="EMBL" id="GL376611">
    <property type="status" value="NOT_ANNOTATED_CDS"/>
    <property type="molecule type" value="Genomic_DNA"/>
</dbReference>
<name>K3X3D1_GLOUD</name>
<evidence type="ECO:0000313" key="2">
    <source>
        <dbReference type="EnsemblProtists" id="PYU1_T011730"/>
    </source>
</evidence>
<reference evidence="3" key="2">
    <citation type="submission" date="2010-04" db="EMBL/GenBank/DDBJ databases">
        <authorList>
            <person name="Buell R."/>
            <person name="Hamilton J."/>
            <person name="Hostetler J."/>
        </authorList>
    </citation>
    <scope>NUCLEOTIDE SEQUENCE [LARGE SCALE GENOMIC DNA]</scope>
    <source>
        <strain evidence="3">DAOM:BR144</strain>
    </source>
</reference>
<reference evidence="3" key="1">
    <citation type="journal article" date="2010" name="Genome Biol.">
        <title>Genome sequence of the necrotrophic plant pathogen Pythium ultimum reveals original pathogenicity mechanisms and effector repertoire.</title>
        <authorList>
            <person name="Levesque C.A."/>
            <person name="Brouwer H."/>
            <person name="Cano L."/>
            <person name="Hamilton J.P."/>
            <person name="Holt C."/>
            <person name="Huitema E."/>
            <person name="Raffaele S."/>
            <person name="Robideau G.P."/>
            <person name="Thines M."/>
            <person name="Win J."/>
            <person name="Zerillo M.M."/>
            <person name="Beakes G.W."/>
            <person name="Boore J.L."/>
            <person name="Busam D."/>
            <person name="Dumas B."/>
            <person name="Ferriera S."/>
            <person name="Fuerstenberg S.I."/>
            <person name="Gachon C.M."/>
            <person name="Gaulin E."/>
            <person name="Govers F."/>
            <person name="Grenville-Briggs L."/>
            <person name="Horner N."/>
            <person name="Hostetler J."/>
            <person name="Jiang R.H."/>
            <person name="Johnson J."/>
            <person name="Krajaejun T."/>
            <person name="Lin H."/>
            <person name="Meijer H.J."/>
            <person name="Moore B."/>
            <person name="Morris P."/>
            <person name="Phuntmart V."/>
            <person name="Puiu D."/>
            <person name="Shetty J."/>
            <person name="Stajich J.E."/>
            <person name="Tripathy S."/>
            <person name="Wawra S."/>
            <person name="van West P."/>
            <person name="Whitty B.R."/>
            <person name="Coutinho P.M."/>
            <person name="Henrissat B."/>
            <person name="Martin F."/>
            <person name="Thomas P.D."/>
            <person name="Tyler B.M."/>
            <person name="De Vries R.P."/>
            <person name="Kamoun S."/>
            <person name="Yandell M."/>
            <person name="Tisserat N."/>
            <person name="Buell C.R."/>
        </authorList>
    </citation>
    <scope>NUCLEOTIDE SEQUENCE</scope>
    <source>
        <strain evidence="3">DAOM:BR144</strain>
    </source>
</reference>
<dbReference type="eggNOG" id="ENOG502SJ71">
    <property type="taxonomic scope" value="Eukaryota"/>
</dbReference>
<sequence>MALELDGDDHLASLVELLPEHPIALQGDDDVSSLLLAFDAEEAAVVAASPLLTEELNATELLGATEYESSHSSSDNGNNTAMGTFAGAGIATSSSSRKRRIAVTRATEPEGDGAPKSRRRSQWYALQKEEKAALLKELQYLEARVEFLRHLPENSTADRLAIQKMRENKILHNASRSQQFELAGMQSAIAGYTVTQQHGPFQRYIKLGTSVAERHATLASLKEQTLRDAERYIHERSRFIDVTQKYLTTDKFTMSNGDFCVSYFETMPFPGLSNVKQVFNALRFFFSNMDISLTESSGELVTREDGDVTRDQNVAHQRFLRMTSSGLYIESNQVMYSKYVSHEHEHGFGREYAVIAMDFVDDDEMYPYLTHERLRQDLTVALTVKTYPRKVSTVGDHTSANSSGDDEEQYDIVVCRSLFAKLHNSPLTVPPQVYNNVVWEAEMCSMEILRAVYDIVNKE</sequence>
<dbReference type="VEuPathDB" id="FungiDB:PYU1_G011704"/>
<dbReference type="OMA" id="PYLTHER"/>
<dbReference type="InParanoid" id="K3X3D1"/>